<comment type="cofactor">
    <cofactor evidence="8">
        <name>Zn(2+)</name>
        <dbReference type="ChEBI" id="CHEBI:29105"/>
    </cofactor>
    <text evidence="8">Binds 2 Zn(2+) ions.</text>
</comment>
<feature type="binding site" evidence="8">
    <location>
        <position position="271"/>
    </location>
    <ligand>
        <name>Mg(2+)</name>
        <dbReference type="ChEBI" id="CHEBI:18420"/>
    </ligand>
</feature>
<feature type="binding site" evidence="8">
    <location>
        <position position="49"/>
    </location>
    <ligand>
        <name>Mg(2+)</name>
        <dbReference type="ChEBI" id="CHEBI:18420"/>
    </ligand>
</feature>
<accession>A0A1G6KNW7</accession>
<feature type="binding site" evidence="8">
    <location>
        <position position="49"/>
    </location>
    <ligand>
        <name>Zn(2+)</name>
        <dbReference type="ChEBI" id="CHEBI:29105"/>
        <label>2</label>
    </ligand>
</feature>
<proteinExistence type="inferred from homology"/>
<feature type="binding site" evidence="8">
    <location>
        <position position="276"/>
    </location>
    <ligand>
        <name>Zn(2+)</name>
        <dbReference type="ChEBI" id="CHEBI:29105"/>
        <label>2</label>
    </ligand>
</feature>
<dbReference type="PANTHER" id="PTHR11596">
    <property type="entry name" value="ALKALINE PHOSPHATASE"/>
    <property type="match status" value="1"/>
</dbReference>
<name>A0A1G6KNW7_9BACI</name>
<dbReference type="InterPro" id="IPR017850">
    <property type="entry name" value="Alkaline_phosphatase_core_sf"/>
</dbReference>
<dbReference type="AlphaFoldDB" id="A0A1G6KNW7"/>
<dbReference type="Proteomes" id="UP000242662">
    <property type="component" value="Unassembled WGS sequence"/>
</dbReference>
<evidence type="ECO:0000256" key="3">
    <source>
        <dbReference type="ARBA" id="ARBA00022723"/>
    </source>
</evidence>
<evidence type="ECO:0000256" key="4">
    <source>
        <dbReference type="ARBA" id="ARBA00022801"/>
    </source>
</evidence>
<evidence type="ECO:0000256" key="1">
    <source>
        <dbReference type="ARBA" id="ARBA00005984"/>
    </source>
</evidence>
<evidence type="ECO:0000256" key="8">
    <source>
        <dbReference type="PIRSR" id="PIRSR601952-2"/>
    </source>
</evidence>
<organism evidence="11 12">
    <name type="scientific">Shouchella lonarensis</name>
    <dbReference type="NCBI Taxonomy" id="1464122"/>
    <lineage>
        <taxon>Bacteria</taxon>
        <taxon>Bacillati</taxon>
        <taxon>Bacillota</taxon>
        <taxon>Bacilli</taxon>
        <taxon>Bacillales</taxon>
        <taxon>Bacillaceae</taxon>
        <taxon>Shouchella</taxon>
    </lineage>
</organism>
<keyword evidence="3 8" id="KW-0479">Metal-binding</keyword>
<dbReference type="GO" id="GO:0046872">
    <property type="term" value="F:metal ion binding"/>
    <property type="evidence" value="ECO:0007669"/>
    <property type="project" value="UniProtKB-KW"/>
</dbReference>
<comment type="cofactor">
    <cofactor evidence="8">
        <name>Mg(2+)</name>
        <dbReference type="ChEBI" id="CHEBI:18420"/>
    </cofactor>
    <text evidence="8">Binds 1 Mg(2+) ion.</text>
</comment>
<keyword evidence="2" id="KW-0597">Phosphoprotein</keyword>
<feature type="binding site" evidence="8">
    <location>
        <position position="405"/>
    </location>
    <ligand>
        <name>Zn(2+)</name>
        <dbReference type="ChEBI" id="CHEBI:29105"/>
        <label>2</label>
    </ligand>
</feature>
<evidence type="ECO:0000256" key="2">
    <source>
        <dbReference type="ARBA" id="ARBA00022553"/>
    </source>
</evidence>
<dbReference type="PANTHER" id="PTHR11596:SF5">
    <property type="entry name" value="ALKALINE PHOSPHATASE"/>
    <property type="match status" value="1"/>
</dbReference>
<evidence type="ECO:0000256" key="10">
    <source>
        <dbReference type="SAM" id="SignalP"/>
    </source>
</evidence>
<dbReference type="SUPFAM" id="SSF53649">
    <property type="entry name" value="Alkaline phosphatase-like"/>
    <property type="match status" value="1"/>
</dbReference>
<keyword evidence="12" id="KW-1185">Reference proteome</keyword>
<dbReference type="SMART" id="SM00098">
    <property type="entry name" value="alkPPc"/>
    <property type="match status" value="1"/>
</dbReference>
<reference evidence="12" key="1">
    <citation type="submission" date="2016-09" db="EMBL/GenBank/DDBJ databases">
        <authorList>
            <person name="Varghese N."/>
            <person name="Submissions S."/>
        </authorList>
    </citation>
    <scope>NUCLEOTIDE SEQUENCE [LARGE SCALE GENOMIC DNA]</scope>
    <source>
        <strain evidence="12">25nlg</strain>
    </source>
</reference>
<evidence type="ECO:0000256" key="5">
    <source>
        <dbReference type="ARBA" id="ARBA00022833"/>
    </source>
</evidence>
<feature type="active site" description="Phosphoserine intermediate" evidence="7">
    <location>
        <position position="92"/>
    </location>
</feature>
<keyword evidence="6 8" id="KW-0460">Magnesium</keyword>
<dbReference type="Gene3D" id="3.40.720.10">
    <property type="entry name" value="Alkaline Phosphatase, subunit A"/>
    <property type="match status" value="1"/>
</dbReference>
<feature type="chain" id="PRO_5017175370" evidence="10">
    <location>
        <begin position="25"/>
        <end position="444"/>
    </location>
</feature>
<dbReference type="EMBL" id="FMYM01000007">
    <property type="protein sequence ID" value="SDC32740.1"/>
    <property type="molecule type" value="Genomic_DNA"/>
</dbReference>
<evidence type="ECO:0000313" key="11">
    <source>
        <dbReference type="EMBL" id="SDC32740.1"/>
    </source>
</evidence>
<comment type="similarity">
    <text evidence="1 9">Belongs to the alkaline phosphatase family.</text>
</comment>
<evidence type="ECO:0000256" key="7">
    <source>
        <dbReference type="PIRSR" id="PIRSR601952-1"/>
    </source>
</evidence>
<dbReference type="CDD" id="cd16012">
    <property type="entry name" value="ALP"/>
    <property type="match status" value="1"/>
</dbReference>
<dbReference type="InterPro" id="IPR001952">
    <property type="entry name" value="Alkaline_phosphatase"/>
</dbReference>
<gene>
    <name evidence="11" type="ORF">SAMN05421737_107101</name>
</gene>
<keyword evidence="5 8" id="KW-0862">Zinc</keyword>
<keyword evidence="10" id="KW-0732">Signal</keyword>
<dbReference type="STRING" id="1464122.SAMN05421737_107101"/>
<dbReference type="InterPro" id="IPR018299">
    <property type="entry name" value="Alkaline_phosphatase_AS"/>
</dbReference>
<dbReference type="Pfam" id="PF00245">
    <property type="entry name" value="Alk_phosphatase"/>
    <property type="match status" value="1"/>
</dbReference>
<evidence type="ECO:0000256" key="9">
    <source>
        <dbReference type="RuleBase" id="RU003946"/>
    </source>
</evidence>
<feature type="binding site" evidence="8">
    <location>
        <position position="143"/>
    </location>
    <ligand>
        <name>Mg(2+)</name>
        <dbReference type="ChEBI" id="CHEBI:18420"/>
    </ligand>
</feature>
<dbReference type="PRINTS" id="PR00113">
    <property type="entry name" value="ALKPHPHTASE"/>
</dbReference>
<evidence type="ECO:0000313" key="12">
    <source>
        <dbReference type="Proteomes" id="UP000242662"/>
    </source>
</evidence>
<dbReference type="PROSITE" id="PS00123">
    <property type="entry name" value="ALKALINE_PHOSPHATASE"/>
    <property type="match status" value="1"/>
</dbReference>
<sequence length="444" mass="48135">MKFKNCIVAFGAVLTLSAAYPVQAVDQHVAPPEDPSTKTAKNVIFLVPDGFSQSYASSYRLYKEDGLPIWDEKRMLRGGVQTYSADRAITDSAAAATALASGKKTNNGMVGLTPDGKEVTTMVDVAKQHGKRTGLVATSTITHATPAAFATHVQSRNEYLEIANQLVHNENVDLLFGGGRHEFMPSEKGGLRKDGQNLIEKAKESGYGYIETVNDLETWSGDEQRLLGLFADEALQPVLERGQEEPSLAEMTTQAINFLSQEEAGFFLMVEGSQIDWGGHDNDAAYAMTEMAEFDDAVKVAVDFADTNEETLIVIVADHDTGGMAVHATDKAHPSMLHGVKATGGTIASKVKKNFSNLKKVLEDQTNFKWDSSELKRLKKSKDFTLELNRMISEKAGIAWTTTGHTGVDVPLYAYGVGADLFYGTMNNTDVPGKMSEALGISGF</sequence>
<feature type="binding site" evidence="8">
    <location>
        <position position="319"/>
    </location>
    <ligand>
        <name>Zn(2+)</name>
        <dbReference type="ChEBI" id="CHEBI:29105"/>
        <label>2</label>
    </ligand>
</feature>
<protein>
    <submittedName>
        <fullName evidence="11">Alkaline phosphatase</fullName>
    </submittedName>
</protein>
<dbReference type="Gene3D" id="1.10.1200.140">
    <property type="entry name" value="Alkaline phosphatase, crown domain"/>
    <property type="match status" value="1"/>
</dbReference>
<dbReference type="GO" id="GO:0004035">
    <property type="term" value="F:alkaline phosphatase activity"/>
    <property type="evidence" value="ECO:0007669"/>
    <property type="project" value="TreeGrafter"/>
</dbReference>
<dbReference type="InterPro" id="IPR042085">
    <property type="entry name" value="Ap_crown"/>
</dbReference>
<feature type="binding site" evidence="8">
    <location>
        <position position="280"/>
    </location>
    <ligand>
        <name>Zn(2+)</name>
        <dbReference type="ChEBI" id="CHEBI:29105"/>
        <label>2</label>
    </ligand>
</feature>
<evidence type="ECO:0000256" key="6">
    <source>
        <dbReference type="ARBA" id="ARBA00022842"/>
    </source>
</evidence>
<feature type="binding site" evidence="8">
    <location>
        <position position="318"/>
    </location>
    <ligand>
        <name>Zn(2+)</name>
        <dbReference type="ChEBI" id="CHEBI:29105"/>
        <label>2</label>
    </ligand>
</feature>
<keyword evidence="4" id="KW-0378">Hydrolase</keyword>
<feature type="binding site" evidence="8">
    <location>
        <position position="145"/>
    </location>
    <ligand>
        <name>Mg(2+)</name>
        <dbReference type="ChEBI" id="CHEBI:18420"/>
    </ligand>
</feature>
<feature type="signal peptide" evidence="10">
    <location>
        <begin position="1"/>
        <end position="24"/>
    </location>
</feature>
<dbReference type="RefSeq" id="WP_176763871.1">
    <property type="nucleotide sequence ID" value="NZ_FMYM01000007.1"/>
</dbReference>